<name>A0A1W1GVD6_9GAMM</name>
<dbReference type="PANTHER" id="PTHR30469">
    <property type="entry name" value="MULTIDRUG RESISTANCE PROTEIN MDTA"/>
    <property type="match status" value="1"/>
</dbReference>
<gene>
    <name evidence="4" type="ORF">SAMN04488690_1000</name>
</gene>
<accession>A0A1W1GVD6</accession>
<dbReference type="Gene3D" id="2.40.30.170">
    <property type="match status" value="1"/>
</dbReference>
<dbReference type="AlphaFoldDB" id="A0A1W1GVD6"/>
<dbReference type="InterPro" id="IPR006143">
    <property type="entry name" value="RND_pump_MFP"/>
</dbReference>
<reference evidence="5" key="1">
    <citation type="submission" date="2016-10" db="EMBL/GenBank/DDBJ databases">
        <authorList>
            <person name="Varghese N."/>
        </authorList>
    </citation>
    <scope>NUCLEOTIDE SEQUENCE [LARGE SCALE GENOMIC DNA]</scope>
    <source>
        <strain evidence="5">92MFCol6.1</strain>
    </source>
</reference>
<evidence type="ECO:0000256" key="1">
    <source>
        <dbReference type="ARBA" id="ARBA00009477"/>
    </source>
</evidence>
<dbReference type="Gene3D" id="2.40.50.100">
    <property type="match status" value="1"/>
</dbReference>
<dbReference type="PROSITE" id="PS51257">
    <property type="entry name" value="PROKAR_LIPOPROTEIN"/>
    <property type="match status" value="1"/>
</dbReference>
<evidence type="ECO:0000256" key="2">
    <source>
        <dbReference type="SAM" id="Coils"/>
    </source>
</evidence>
<keyword evidence="2" id="KW-0175">Coiled coil</keyword>
<dbReference type="PANTHER" id="PTHR30469:SF18">
    <property type="entry name" value="RESISTANCE-NODULATION-CELL DIVISION (RND) EFFLUX MEMBRANE FUSION PROTEIN-RELATED"/>
    <property type="match status" value="1"/>
</dbReference>
<dbReference type="GO" id="GO:1990281">
    <property type="term" value="C:efflux pump complex"/>
    <property type="evidence" value="ECO:0007669"/>
    <property type="project" value="TreeGrafter"/>
</dbReference>
<dbReference type="InterPro" id="IPR058625">
    <property type="entry name" value="MdtA-like_BSH"/>
</dbReference>
<dbReference type="EMBL" id="FWEU01000001">
    <property type="protein sequence ID" value="SLM23312.1"/>
    <property type="molecule type" value="Genomic_DNA"/>
</dbReference>
<dbReference type="RefSeq" id="WP_080148757.1">
    <property type="nucleotide sequence ID" value="NZ_FWEU01000001.1"/>
</dbReference>
<dbReference type="Gene3D" id="2.40.420.20">
    <property type="match status" value="1"/>
</dbReference>
<evidence type="ECO:0000313" key="5">
    <source>
        <dbReference type="Proteomes" id="UP000191133"/>
    </source>
</evidence>
<comment type="similarity">
    <text evidence="1">Belongs to the membrane fusion protein (MFP) (TC 8.A.1) family.</text>
</comment>
<dbReference type="Gene3D" id="1.10.287.470">
    <property type="entry name" value="Helix hairpin bin"/>
    <property type="match status" value="1"/>
</dbReference>
<proteinExistence type="inferred from homology"/>
<dbReference type="Proteomes" id="UP000191133">
    <property type="component" value="Unassembled WGS sequence"/>
</dbReference>
<dbReference type="SUPFAM" id="SSF111369">
    <property type="entry name" value="HlyD-like secretion proteins"/>
    <property type="match status" value="1"/>
</dbReference>
<dbReference type="NCBIfam" id="TIGR01730">
    <property type="entry name" value="RND_mfp"/>
    <property type="match status" value="1"/>
</dbReference>
<sequence>MRRRFVLPAISCVVPLLLVACSRTGESDPRTAPPIVRVAQVQPDTGNARTFTGIVAARVQSDLAFRVGGKITERLVETGQTVKRGDVLYRIDPIDLNLAAASQQQAVIAARAQNVQATADEARYRDLAAKGVVSRSAYDQIKAAADAASAQLKAAEAQARVARNASQYTALVADADGVVMNILAEPGQVVAAGQIVARLARAGSREAVVQLPETLRPQIGSAASASLFGASGRIPARLRVLSESADPATRTFEARYTLEDGSTALPLGSTVAVAVEGTAAAGRAGGVDVPLGAVFDPGNGAGVWVIGGEPLKARWTPVVVKRLGDDQALVEGALSASDRVAALGAHLLREGQVVRLADTATTTAGKGAHP</sequence>
<protein>
    <submittedName>
        <fullName evidence="4">RND family efflux transporter, MFP subunit</fullName>
    </submittedName>
</protein>
<organism evidence="4 5">
    <name type="scientific">Stenotrophomonas indicatrix</name>
    <dbReference type="NCBI Taxonomy" id="2045451"/>
    <lineage>
        <taxon>Bacteria</taxon>
        <taxon>Pseudomonadati</taxon>
        <taxon>Pseudomonadota</taxon>
        <taxon>Gammaproteobacteria</taxon>
        <taxon>Lysobacterales</taxon>
        <taxon>Lysobacteraceae</taxon>
        <taxon>Stenotrophomonas</taxon>
    </lineage>
</organism>
<feature type="domain" description="Multidrug resistance protein MdtA-like barrel-sandwich hybrid" evidence="3">
    <location>
        <begin position="63"/>
        <end position="195"/>
    </location>
</feature>
<feature type="coiled-coil region" evidence="2">
    <location>
        <begin position="138"/>
        <end position="165"/>
    </location>
</feature>
<dbReference type="GO" id="GO:0015562">
    <property type="term" value="F:efflux transmembrane transporter activity"/>
    <property type="evidence" value="ECO:0007669"/>
    <property type="project" value="TreeGrafter"/>
</dbReference>
<evidence type="ECO:0000259" key="3">
    <source>
        <dbReference type="Pfam" id="PF25917"/>
    </source>
</evidence>
<evidence type="ECO:0000313" key="4">
    <source>
        <dbReference type="EMBL" id="SLM23312.1"/>
    </source>
</evidence>
<dbReference type="Pfam" id="PF25917">
    <property type="entry name" value="BSH_RND"/>
    <property type="match status" value="1"/>
</dbReference>